<feature type="transmembrane region" description="Helical" evidence="5">
    <location>
        <begin position="68"/>
        <end position="84"/>
    </location>
</feature>
<evidence type="ECO:0000256" key="1">
    <source>
        <dbReference type="ARBA" id="ARBA00004141"/>
    </source>
</evidence>
<dbReference type="InterPro" id="IPR038665">
    <property type="entry name" value="Voltage-dep_anion_channel_sf"/>
</dbReference>
<feature type="transmembrane region" description="Helical" evidence="5">
    <location>
        <begin position="250"/>
        <end position="269"/>
    </location>
</feature>
<reference evidence="6 7" key="1">
    <citation type="submission" date="2023-08" db="EMBL/GenBank/DDBJ databases">
        <authorList>
            <person name="Folkvardsen B D."/>
            <person name="Norman A."/>
        </authorList>
    </citation>
    <scope>NUCLEOTIDE SEQUENCE [LARGE SCALE GENOMIC DNA]</scope>
    <source>
        <strain evidence="6 7">Mu0050</strain>
    </source>
</reference>
<feature type="transmembrane region" description="Helical" evidence="5">
    <location>
        <begin position="216"/>
        <end position="238"/>
    </location>
</feature>
<dbReference type="CDD" id="cd09319">
    <property type="entry name" value="TDT_like_1"/>
    <property type="match status" value="1"/>
</dbReference>
<feature type="transmembrane region" description="Helical" evidence="5">
    <location>
        <begin position="90"/>
        <end position="111"/>
    </location>
</feature>
<dbReference type="EMBL" id="OY726395">
    <property type="protein sequence ID" value="CAJ1579632.1"/>
    <property type="molecule type" value="Genomic_DNA"/>
</dbReference>
<dbReference type="InterPro" id="IPR004695">
    <property type="entry name" value="SLAC1/Mae1/Ssu1/TehA"/>
</dbReference>
<evidence type="ECO:0000256" key="2">
    <source>
        <dbReference type="ARBA" id="ARBA00022692"/>
    </source>
</evidence>
<sequence>MLRDLRPPPDAFAAVMAAGIVSIAAAEHSHRWISAGLALFAVLALPVLMVLAATGWARAPLDLTDIDVVLRLFTYVAACAVIATRFGGTWAVSVLAGLGLSAWMSLMPVLLRRMWRLGWPALRDRARGAWELASVASSGLAIVFAELDIVFLAVAFWVLALAVYLVMTTLIVLRAARERLDRSGFEPDSWILMGGLAIATVAGVHIHALWPSAAVQYATVVTWLVATLWIPALMLLGVRGARRRVPVPSAWWAMVFPLGMYSSATFALWREVGWGWLHPMSEAFFWTALAAWCTVAFLWGFRRVLPR</sequence>
<organism evidence="6 7">
    <name type="scientific">[Mycobacterium] wendilense</name>
    <dbReference type="NCBI Taxonomy" id="3064284"/>
    <lineage>
        <taxon>Bacteria</taxon>
        <taxon>Bacillati</taxon>
        <taxon>Actinomycetota</taxon>
        <taxon>Actinomycetes</taxon>
        <taxon>Mycobacteriales</taxon>
        <taxon>Mycobacteriaceae</taxon>
        <taxon>Mycolicibacter</taxon>
    </lineage>
</organism>
<dbReference type="Pfam" id="PF03595">
    <property type="entry name" value="SLAC1"/>
    <property type="match status" value="1"/>
</dbReference>
<feature type="transmembrane region" description="Helical" evidence="5">
    <location>
        <begin position="36"/>
        <end position="56"/>
    </location>
</feature>
<keyword evidence="2 5" id="KW-0812">Transmembrane</keyword>
<feature type="transmembrane region" description="Helical" evidence="5">
    <location>
        <begin position="189"/>
        <end position="210"/>
    </location>
</feature>
<comment type="subcellular location">
    <subcellularLocation>
        <location evidence="1">Membrane</location>
        <topology evidence="1">Multi-pass membrane protein</topology>
    </subcellularLocation>
</comment>
<dbReference type="RefSeq" id="WP_316514146.1">
    <property type="nucleotide sequence ID" value="NZ_OY726395.1"/>
</dbReference>
<proteinExistence type="predicted"/>
<evidence type="ECO:0000256" key="5">
    <source>
        <dbReference type="SAM" id="Phobius"/>
    </source>
</evidence>
<feature type="transmembrane region" description="Helical" evidence="5">
    <location>
        <begin position="157"/>
        <end position="177"/>
    </location>
</feature>
<feature type="transmembrane region" description="Helical" evidence="5">
    <location>
        <begin position="284"/>
        <end position="301"/>
    </location>
</feature>
<keyword evidence="7" id="KW-1185">Reference proteome</keyword>
<evidence type="ECO:0000313" key="7">
    <source>
        <dbReference type="Proteomes" id="UP001190466"/>
    </source>
</evidence>
<evidence type="ECO:0000256" key="4">
    <source>
        <dbReference type="ARBA" id="ARBA00023136"/>
    </source>
</evidence>
<name>A0ABN9NYN0_9MYCO</name>
<accession>A0ABN9NYN0</accession>
<protein>
    <submittedName>
        <fullName evidence="6">Tellurite resistance/C4-dicarboxylate transporter family protein</fullName>
    </submittedName>
</protein>
<dbReference type="Gene3D" id="1.50.10.150">
    <property type="entry name" value="Voltage-dependent anion channel"/>
    <property type="match status" value="1"/>
</dbReference>
<keyword evidence="3 5" id="KW-1133">Transmembrane helix</keyword>
<keyword evidence="4 5" id="KW-0472">Membrane</keyword>
<gene>
    <name evidence="6" type="ORF">MU0050_000606</name>
</gene>
<feature type="transmembrane region" description="Helical" evidence="5">
    <location>
        <begin position="132"/>
        <end position="151"/>
    </location>
</feature>
<evidence type="ECO:0000313" key="6">
    <source>
        <dbReference type="EMBL" id="CAJ1579632.1"/>
    </source>
</evidence>
<evidence type="ECO:0000256" key="3">
    <source>
        <dbReference type="ARBA" id="ARBA00022989"/>
    </source>
</evidence>
<dbReference type="Proteomes" id="UP001190466">
    <property type="component" value="Chromosome"/>
</dbReference>